<organism evidence="3">
    <name type="scientific">Caenorhabditis remanei</name>
    <name type="common">Caenorhabditis vulgaris</name>
    <dbReference type="NCBI Taxonomy" id="31234"/>
    <lineage>
        <taxon>Eukaryota</taxon>
        <taxon>Metazoa</taxon>
        <taxon>Ecdysozoa</taxon>
        <taxon>Nematoda</taxon>
        <taxon>Chromadorea</taxon>
        <taxon>Rhabditida</taxon>
        <taxon>Rhabditina</taxon>
        <taxon>Rhabditomorpha</taxon>
        <taxon>Rhabditoidea</taxon>
        <taxon>Rhabditidae</taxon>
        <taxon>Peloderinae</taxon>
        <taxon>Caenorhabditis</taxon>
    </lineage>
</organism>
<dbReference type="InterPro" id="IPR019422">
    <property type="entry name" value="7TM_GPCR_serpentine_rcpt_Srh"/>
</dbReference>
<name>E3NG92_CAERE</name>
<dbReference type="AlphaFoldDB" id="E3NG92"/>
<dbReference type="eggNOG" id="ENOG502TH4P">
    <property type="taxonomic scope" value="Eukaryota"/>
</dbReference>
<accession>E3NG92</accession>
<keyword evidence="1" id="KW-1133">Transmembrane helix</keyword>
<feature type="transmembrane region" description="Helical" evidence="1">
    <location>
        <begin position="175"/>
        <end position="208"/>
    </location>
</feature>
<sequence>MGIVVDPTWYFYSMHFTAILTTPINLIGKTSGQTDFDFQICSMTTDFFINIGTLPVVYSPFPIGRPHGIFTRIFQFFGISLSTEAQCIMVFVSIFITAGSVELLFFLRYQAILPHSHPYKLTTFTSVVLVSLYQIVLITIMIISFHSAVPDQKVARAQFASLYPEYQYLVIDEHVYFVCVIVELVHIIFLFSCFFRLGLGMITVILLIWMSSRSLHRFDLSTKTRMMHMQLIRSLCYQISVPILAFYGPVFVVIAPLMFTIPNTQKTIETLLLSIAGILLLAFILVMLFHINCAQELELLFSGTPVAIQAEENANKELEILDVPAADHRIDSDSNVVLY</sequence>
<evidence type="ECO:0000313" key="2">
    <source>
        <dbReference type="EMBL" id="EFO96996.1"/>
    </source>
</evidence>
<proteinExistence type="predicted"/>
<keyword evidence="3" id="KW-1185">Reference proteome</keyword>
<keyword evidence="1" id="KW-0472">Membrane</keyword>
<evidence type="ECO:0008006" key="4">
    <source>
        <dbReference type="Google" id="ProtNLM"/>
    </source>
</evidence>
<evidence type="ECO:0000256" key="1">
    <source>
        <dbReference type="SAM" id="Phobius"/>
    </source>
</evidence>
<dbReference type="FunCoup" id="E3NG92">
    <property type="interactions" value="52"/>
</dbReference>
<dbReference type="InParanoid" id="E3NG92"/>
<feature type="transmembrane region" description="Helical" evidence="1">
    <location>
        <begin position="88"/>
        <end position="109"/>
    </location>
</feature>
<dbReference type="OrthoDB" id="5872351at2759"/>
<feature type="transmembrane region" description="Helical" evidence="1">
    <location>
        <begin position="235"/>
        <end position="259"/>
    </location>
</feature>
<dbReference type="EMBL" id="DS268651">
    <property type="protein sequence ID" value="EFO96996.1"/>
    <property type="molecule type" value="Genomic_DNA"/>
</dbReference>
<dbReference type="Proteomes" id="UP000008281">
    <property type="component" value="Unassembled WGS sequence"/>
</dbReference>
<gene>
    <name evidence="2" type="ORF">CRE_27876</name>
</gene>
<feature type="transmembrane region" description="Helical" evidence="1">
    <location>
        <begin position="271"/>
        <end position="291"/>
    </location>
</feature>
<dbReference type="HOGENOM" id="CLU_068745_0_0_1"/>
<dbReference type="Pfam" id="PF10318">
    <property type="entry name" value="7TM_GPCR_Srh"/>
    <property type="match status" value="1"/>
</dbReference>
<reference evidence="2" key="1">
    <citation type="submission" date="2007-07" db="EMBL/GenBank/DDBJ databases">
        <title>PCAP assembly of the Caenorhabditis remanei genome.</title>
        <authorList>
            <consortium name="The Caenorhabditis remanei Sequencing Consortium"/>
            <person name="Wilson R.K."/>
        </authorList>
    </citation>
    <scope>NUCLEOTIDE SEQUENCE [LARGE SCALE GENOMIC DNA]</scope>
    <source>
        <strain evidence="2">PB4641</strain>
    </source>
</reference>
<dbReference type="PANTHER" id="PTHR46891">
    <property type="entry name" value="SERPENTINE RECEPTOR, CLASS H-RELATED"/>
    <property type="match status" value="1"/>
</dbReference>
<feature type="transmembrane region" description="Helical" evidence="1">
    <location>
        <begin position="121"/>
        <end position="145"/>
    </location>
</feature>
<protein>
    <recommendedName>
        <fullName evidence="4">G protein-coupled receptor</fullName>
    </recommendedName>
</protein>
<keyword evidence="1" id="KW-0812">Transmembrane</keyword>
<evidence type="ECO:0000313" key="3">
    <source>
        <dbReference type="Proteomes" id="UP000008281"/>
    </source>
</evidence>